<dbReference type="Gene3D" id="3.40.1500.10">
    <property type="entry name" value="Coproporphyrinogen III oxidase, aerobic"/>
    <property type="match status" value="1"/>
</dbReference>
<evidence type="ECO:0000256" key="4">
    <source>
        <dbReference type="ARBA" id="ARBA00011738"/>
    </source>
</evidence>
<comment type="catalytic activity">
    <reaction evidence="10">
        <text>coproporphyrinogen III + O2 + 2 H(+) = protoporphyrinogen IX + 2 CO2 + 2 H2O</text>
        <dbReference type="Rhea" id="RHEA:18257"/>
        <dbReference type="ChEBI" id="CHEBI:15377"/>
        <dbReference type="ChEBI" id="CHEBI:15378"/>
        <dbReference type="ChEBI" id="CHEBI:15379"/>
        <dbReference type="ChEBI" id="CHEBI:16526"/>
        <dbReference type="ChEBI" id="CHEBI:57307"/>
        <dbReference type="ChEBI" id="CHEBI:57309"/>
        <dbReference type="EC" id="1.3.3.3"/>
    </reaction>
</comment>
<evidence type="ECO:0000256" key="6">
    <source>
        <dbReference type="ARBA" id="ARBA00022490"/>
    </source>
</evidence>
<dbReference type="FunFam" id="3.40.1500.10:FF:000001">
    <property type="entry name" value="Oxygen-dependent coproporphyrinogen-III oxidase"/>
    <property type="match status" value="1"/>
</dbReference>
<accession>A0A1J5RR25</accession>
<gene>
    <name evidence="12" type="primary">hemF_4</name>
    <name evidence="12" type="ORF">GALL_261430</name>
</gene>
<evidence type="ECO:0000256" key="9">
    <source>
        <dbReference type="ARBA" id="ARBA00023244"/>
    </source>
</evidence>
<comment type="pathway">
    <text evidence="2">Porphyrin-containing compound metabolism; protoporphyrin-IX biosynthesis; protoporphyrinogen-IX from coproporphyrinogen-III (O2 route): step 1/1.</text>
</comment>
<evidence type="ECO:0000256" key="7">
    <source>
        <dbReference type="ARBA" id="ARBA00023002"/>
    </source>
</evidence>
<dbReference type="HAMAP" id="MF_00333">
    <property type="entry name" value="Coprogen_oxidas"/>
    <property type="match status" value="1"/>
</dbReference>
<evidence type="ECO:0000256" key="2">
    <source>
        <dbReference type="ARBA" id="ARBA00005168"/>
    </source>
</evidence>
<dbReference type="InterPro" id="IPR001260">
    <property type="entry name" value="Coprogen_oxidase_aer"/>
</dbReference>
<sequence>MNTQDVLSYLQNLQAKIVEAVELVDGKNFLQDSWQRPEGGGGTSCLLEEGNVFERAGVGFSHVIGSKLPPSASAAHPEAAGRAWEAMGVSLVFHPRNPYVPTVHMNVRFFIAKAPQNTQESDIWWFGGGMDLTPYYGFEEDAAHFHRTNKTALDAFDPAYYPKFKKECDTYFYLKHRQEPRGIGGIFFDDFNELGFEKSFALQRAVGDSFLQAYLPIVQRRKDIAYGERERDFQAYRRGRYVEFNLVYDRGTLFGLQSNGRTESILLSMPPIVKWRYDWKPEAGSPESKLYTDFLIEKDWLDIAG</sequence>
<comment type="similarity">
    <text evidence="3">Belongs to the aerobic coproporphyrinogen-III oxidase family.</text>
</comment>
<evidence type="ECO:0000256" key="1">
    <source>
        <dbReference type="ARBA" id="ARBA00004496"/>
    </source>
</evidence>
<protein>
    <recommendedName>
        <fullName evidence="5">coproporphyrinogen oxidase</fullName>
        <ecNumber evidence="5">1.3.3.3</ecNumber>
    </recommendedName>
</protein>
<dbReference type="AlphaFoldDB" id="A0A1J5RR25"/>
<evidence type="ECO:0000313" key="12">
    <source>
        <dbReference type="EMBL" id="OIQ91939.1"/>
    </source>
</evidence>
<dbReference type="InterPro" id="IPR036406">
    <property type="entry name" value="Coprogen_oxidase_aer_sf"/>
</dbReference>
<dbReference type="EMBL" id="MLJW01000245">
    <property type="protein sequence ID" value="OIQ91939.1"/>
    <property type="molecule type" value="Genomic_DNA"/>
</dbReference>
<evidence type="ECO:0000256" key="3">
    <source>
        <dbReference type="ARBA" id="ARBA00010644"/>
    </source>
</evidence>
<comment type="caution">
    <text evidence="12">The sequence shown here is derived from an EMBL/GenBank/DDBJ whole genome shotgun (WGS) entry which is preliminary data.</text>
</comment>
<comment type="subcellular location">
    <subcellularLocation>
        <location evidence="1">Cytoplasm</location>
    </subcellularLocation>
</comment>
<dbReference type="EC" id="1.3.3.3" evidence="5"/>
<evidence type="ECO:0000256" key="11">
    <source>
        <dbReference type="ARBA" id="ARBA00059657"/>
    </source>
</evidence>
<dbReference type="SUPFAM" id="SSF102886">
    <property type="entry name" value="Coproporphyrinogen III oxidase"/>
    <property type="match status" value="1"/>
</dbReference>
<proteinExistence type="inferred from homology"/>
<keyword evidence="9" id="KW-0627">Porphyrin biosynthesis</keyword>
<dbReference type="PANTHER" id="PTHR10755">
    <property type="entry name" value="COPROPORPHYRINOGEN III OXIDASE, MITOCHONDRIAL"/>
    <property type="match status" value="1"/>
</dbReference>
<dbReference type="PANTHER" id="PTHR10755:SF0">
    <property type="entry name" value="OXYGEN-DEPENDENT COPROPORPHYRINOGEN-III OXIDASE, MITOCHONDRIAL"/>
    <property type="match status" value="1"/>
</dbReference>
<dbReference type="GO" id="GO:0006782">
    <property type="term" value="P:protoporphyrinogen IX biosynthetic process"/>
    <property type="evidence" value="ECO:0007669"/>
    <property type="project" value="TreeGrafter"/>
</dbReference>
<comment type="function">
    <text evidence="11">Involved in the heme biosynthesis. Catalyzes the aerobic oxidative decarboxylation of propionate groups of rings A and B of coproporphyrinogen-III to yield the vinyl groups in protoporphyrinogen-IX.</text>
</comment>
<comment type="subunit">
    <text evidence="4">Homodimer.</text>
</comment>
<dbReference type="GO" id="GO:0005737">
    <property type="term" value="C:cytoplasm"/>
    <property type="evidence" value="ECO:0007669"/>
    <property type="project" value="UniProtKB-SubCell"/>
</dbReference>
<reference evidence="12" key="1">
    <citation type="submission" date="2016-10" db="EMBL/GenBank/DDBJ databases">
        <title>Sequence of Gallionella enrichment culture.</title>
        <authorList>
            <person name="Poehlein A."/>
            <person name="Muehling M."/>
            <person name="Daniel R."/>
        </authorList>
    </citation>
    <scope>NUCLEOTIDE SEQUENCE</scope>
</reference>
<keyword evidence="7 12" id="KW-0560">Oxidoreductase</keyword>
<organism evidence="12">
    <name type="scientific">mine drainage metagenome</name>
    <dbReference type="NCBI Taxonomy" id="410659"/>
    <lineage>
        <taxon>unclassified sequences</taxon>
        <taxon>metagenomes</taxon>
        <taxon>ecological metagenomes</taxon>
    </lineage>
</organism>
<name>A0A1J5RR25_9ZZZZ</name>
<dbReference type="PIRSF" id="PIRSF000166">
    <property type="entry name" value="Coproporphyri_ox"/>
    <property type="match status" value="1"/>
</dbReference>
<evidence type="ECO:0000256" key="10">
    <source>
        <dbReference type="ARBA" id="ARBA00049102"/>
    </source>
</evidence>
<keyword evidence="6" id="KW-0963">Cytoplasm</keyword>
<dbReference type="PRINTS" id="PR00073">
    <property type="entry name" value="COPRGNOXDASE"/>
</dbReference>
<keyword evidence="8" id="KW-0350">Heme biosynthesis</keyword>
<dbReference type="GO" id="GO:0004109">
    <property type="term" value="F:coproporphyrinogen oxidase activity"/>
    <property type="evidence" value="ECO:0007669"/>
    <property type="project" value="UniProtKB-EC"/>
</dbReference>
<dbReference type="Pfam" id="PF01218">
    <property type="entry name" value="Coprogen_oxidas"/>
    <property type="match status" value="1"/>
</dbReference>
<evidence type="ECO:0000256" key="8">
    <source>
        <dbReference type="ARBA" id="ARBA00023133"/>
    </source>
</evidence>
<evidence type="ECO:0000256" key="5">
    <source>
        <dbReference type="ARBA" id="ARBA00012869"/>
    </source>
</evidence>
<dbReference type="NCBIfam" id="NF003727">
    <property type="entry name" value="PRK05330.1"/>
    <property type="match status" value="1"/>
</dbReference>